<dbReference type="CDD" id="cd07331">
    <property type="entry name" value="M48C_Oma1_like"/>
    <property type="match status" value="1"/>
</dbReference>
<gene>
    <name evidence="10" type="primary">OMA1_2</name>
    <name evidence="10" type="ORF">PHYBOEH_009951</name>
</gene>
<keyword evidence="6" id="KW-0482">Metalloprotease</keyword>
<dbReference type="Proteomes" id="UP000693981">
    <property type="component" value="Unassembled WGS sequence"/>
</dbReference>
<evidence type="ECO:0000256" key="8">
    <source>
        <dbReference type="SAM" id="MobiDB-lite"/>
    </source>
</evidence>
<name>A0A8T1VTE5_9STRA</name>
<dbReference type="InterPro" id="IPR001915">
    <property type="entry name" value="Peptidase_M48"/>
</dbReference>
<protein>
    <submittedName>
        <fullName evidence="10">Metalloendopeptidase</fullName>
    </submittedName>
</protein>
<dbReference type="Pfam" id="PF01435">
    <property type="entry name" value="Peptidase_M48"/>
    <property type="match status" value="1"/>
</dbReference>
<keyword evidence="7" id="KW-0175">Coiled coil</keyword>
<dbReference type="GO" id="GO:0051603">
    <property type="term" value="P:proteolysis involved in protein catabolic process"/>
    <property type="evidence" value="ECO:0007669"/>
    <property type="project" value="TreeGrafter"/>
</dbReference>
<evidence type="ECO:0000256" key="3">
    <source>
        <dbReference type="ARBA" id="ARBA00022723"/>
    </source>
</evidence>
<feature type="region of interest" description="Disordered" evidence="8">
    <location>
        <begin position="96"/>
        <end position="135"/>
    </location>
</feature>
<dbReference type="GO" id="GO:0046872">
    <property type="term" value="F:metal ion binding"/>
    <property type="evidence" value="ECO:0007669"/>
    <property type="project" value="UniProtKB-KW"/>
</dbReference>
<dbReference type="CDD" id="cd14686">
    <property type="entry name" value="bZIP"/>
    <property type="match status" value="1"/>
</dbReference>
<dbReference type="EMBL" id="JAGDFL010000656">
    <property type="protein sequence ID" value="KAG7383369.1"/>
    <property type="molecule type" value="Genomic_DNA"/>
</dbReference>
<keyword evidence="4" id="KW-0378">Hydrolase</keyword>
<dbReference type="GO" id="GO:0004222">
    <property type="term" value="F:metalloendopeptidase activity"/>
    <property type="evidence" value="ECO:0007669"/>
    <property type="project" value="InterPro"/>
</dbReference>
<evidence type="ECO:0000256" key="7">
    <source>
        <dbReference type="SAM" id="Coils"/>
    </source>
</evidence>
<feature type="domain" description="Peptidase M48" evidence="9">
    <location>
        <begin position="523"/>
        <end position="697"/>
    </location>
</feature>
<proteinExistence type="predicted"/>
<sequence length="798" mass="89237">MSSRFEAPSSSRFEQLSDCVIGTVLPHGRGRHRSNFVSFEASAPSPRGSRARNSSFDVLTTDSSSSFLHPWANQVTELTTGSRNDATAGLLSLNEASAYGSQPPSPSPPPVTAAKKTSKRTRDSALNEAMTEEEKERILEAKKATRREQLRKSQARFRQKQRDLKMQKQQHLEQDLQQLQEEIQGLKLKRQSLRFRGKSKTSPWSIVSEVFHLLETCFQAPWCVANVNEMKNNIDTRRSLAVLQTTLALDVAMGKLHGFDALTEQLRRYALYFGDPQLQLQRIEAVAPGVVRATATLDVTITEFTLQCLFPHLEQPKSDEEKDEHRVLRCKLLNQRPAASSSMTFLFDEESGLVERLETSIDLLPALARTLGSTEDAAVVMEKALVSLDWVVGAAVPEHSWSVFGPKTKLLSVHPVEKLRVMKFPHLNLVQTDVHPSKFQTQLMRWGTVLGVTSATYQFLTNLHTVPITGRTQVVALSREEECELGNKTAQEELSGAKTIDDGPQLQLCLDVATRLVSVSEHLFPREYEWRVWLVDNPSSANACCAPGGKIIVQTGILDLIDFAVQKGICRSKHDALAVVLAHEIGHALARHTAESMSMLPLVYLQMILGMESPLLKYIFQFAFNLPFSRSQEAEADHIGIMLLASACYDPSEAPRLWRAFTAFYADPEAGEDAPDLDFDWVSTHPSNRKRERALDGLVETALEVQRRSSWCAFLQQKVLEFVGANTEAELLHHIRAAMTQAQAEEARANSKESLQPRRRNTVGTIHALESQEMLKIIQEELAAVKEQQEERASTSKS</sequence>
<dbReference type="InterPro" id="IPR051156">
    <property type="entry name" value="Mito/Outer_Membr_Metalloprot"/>
</dbReference>
<keyword evidence="5" id="KW-0862">Zinc</keyword>
<dbReference type="GO" id="GO:0016020">
    <property type="term" value="C:membrane"/>
    <property type="evidence" value="ECO:0007669"/>
    <property type="project" value="TreeGrafter"/>
</dbReference>
<comment type="caution">
    <text evidence="10">The sequence shown here is derived from an EMBL/GenBank/DDBJ whole genome shotgun (WGS) entry which is preliminary data.</text>
</comment>
<evidence type="ECO:0000256" key="6">
    <source>
        <dbReference type="ARBA" id="ARBA00023049"/>
    </source>
</evidence>
<evidence type="ECO:0000256" key="1">
    <source>
        <dbReference type="ARBA" id="ARBA00001947"/>
    </source>
</evidence>
<dbReference type="OrthoDB" id="7464992at2759"/>
<keyword evidence="11" id="KW-1185">Reference proteome</keyword>
<evidence type="ECO:0000313" key="10">
    <source>
        <dbReference type="EMBL" id="KAG7383369.1"/>
    </source>
</evidence>
<evidence type="ECO:0000256" key="5">
    <source>
        <dbReference type="ARBA" id="ARBA00022833"/>
    </source>
</evidence>
<evidence type="ECO:0000259" key="9">
    <source>
        <dbReference type="Pfam" id="PF01435"/>
    </source>
</evidence>
<dbReference type="PANTHER" id="PTHR22726:SF1">
    <property type="entry name" value="METALLOENDOPEPTIDASE OMA1, MITOCHONDRIAL"/>
    <property type="match status" value="1"/>
</dbReference>
<evidence type="ECO:0000256" key="2">
    <source>
        <dbReference type="ARBA" id="ARBA00022670"/>
    </source>
</evidence>
<evidence type="ECO:0000256" key="4">
    <source>
        <dbReference type="ARBA" id="ARBA00022801"/>
    </source>
</evidence>
<comment type="cofactor">
    <cofactor evidence="1">
        <name>Zn(2+)</name>
        <dbReference type="ChEBI" id="CHEBI:29105"/>
    </cofactor>
</comment>
<dbReference type="AlphaFoldDB" id="A0A8T1VTE5"/>
<dbReference type="PANTHER" id="PTHR22726">
    <property type="entry name" value="METALLOENDOPEPTIDASE OMA1"/>
    <property type="match status" value="1"/>
</dbReference>
<keyword evidence="3" id="KW-0479">Metal-binding</keyword>
<organism evidence="10 11">
    <name type="scientific">Phytophthora boehmeriae</name>
    <dbReference type="NCBI Taxonomy" id="109152"/>
    <lineage>
        <taxon>Eukaryota</taxon>
        <taxon>Sar</taxon>
        <taxon>Stramenopiles</taxon>
        <taxon>Oomycota</taxon>
        <taxon>Peronosporomycetes</taxon>
        <taxon>Peronosporales</taxon>
        <taxon>Peronosporaceae</taxon>
        <taxon>Phytophthora</taxon>
    </lineage>
</organism>
<keyword evidence="2" id="KW-0645">Protease</keyword>
<feature type="coiled-coil region" evidence="7">
    <location>
        <begin position="150"/>
        <end position="196"/>
    </location>
</feature>
<accession>A0A8T1VTE5</accession>
<evidence type="ECO:0000313" key="11">
    <source>
        <dbReference type="Proteomes" id="UP000693981"/>
    </source>
</evidence>
<reference evidence="10" key="1">
    <citation type="submission" date="2021-02" db="EMBL/GenBank/DDBJ databases">
        <authorList>
            <person name="Palmer J.M."/>
        </authorList>
    </citation>
    <scope>NUCLEOTIDE SEQUENCE</scope>
    <source>
        <strain evidence="10">SCRP23</strain>
    </source>
</reference>